<dbReference type="InterPro" id="IPR050980">
    <property type="entry name" value="2C_sensor_his_kinase"/>
</dbReference>
<dbReference type="SMART" id="SM00387">
    <property type="entry name" value="HATPase_c"/>
    <property type="match status" value="1"/>
</dbReference>
<dbReference type="SUPFAM" id="SSF55874">
    <property type="entry name" value="ATPase domain of HSP90 chaperone/DNA topoisomerase II/histidine kinase"/>
    <property type="match status" value="1"/>
</dbReference>
<sequence>MAILTQGDFDDPEDRATGLTRAAAGGPLRLRTLVVLRWLAVVGQTGALIVVAAMLDFPLPTLAVSIAILASALMNLALHLVYPASKRLSDKEASLYLAYDVLQLAALLYLTGGLQNPFSFLILVPVTISATILELGLTIGLGALALACITTLSVFHLPLPWRGVPFNLDPIYMVGIWTSLVLGMVFIVTYAWRVAAEARRLSMAVAATKDALAKEQRLSALGALAAAAAHELGTPLATIAIVVRELADDLGQSPHADDLTILQTQTKRCRDILSQLSRRPEDMRDTTFSVLPLTALMEAAASPHLRREIEFQLVADGDGPEPQLYRSPEIVHGLGNLVENAMRYAVDRVVMMVDWDAKEVTVAISDDGPGFPAEVLESLGEPYVTTRRGEGLGLGVFIAKTLIEHSGGNISFFNRVGRGAEVAIRWPRGILDIGDDRDPEQTTAPAEGRETR</sequence>
<dbReference type="Pfam" id="PF00512">
    <property type="entry name" value="HisKA"/>
    <property type="match status" value="1"/>
</dbReference>
<dbReference type="GO" id="GO:0005524">
    <property type="term" value="F:ATP binding"/>
    <property type="evidence" value="ECO:0007669"/>
    <property type="project" value="UniProtKB-KW"/>
</dbReference>
<dbReference type="InterPro" id="IPR047770">
    <property type="entry name" value="RegB"/>
</dbReference>
<dbReference type="OrthoDB" id="9785252at2"/>
<dbReference type="CDD" id="cd00082">
    <property type="entry name" value="HisKA"/>
    <property type="match status" value="1"/>
</dbReference>
<evidence type="ECO:0000256" key="1">
    <source>
        <dbReference type="ARBA" id="ARBA00000085"/>
    </source>
</evidence>
<evidence type="ECO:0000256" key="7">
    <source>
        <dbReference type="ARBA" id="ARBA00022741"/>
    </source>
</evidence>
<feature type="transmembrane region" description="Helical" evidence="11">
    <location>
        <begin position="171"/>
        <end position="192"/>
    </location>
</feature>
<keyword evidence="7" id="KW-0547">Nucleotide-binding</keyword>
<evidence type="ECO:0000256" key="9">
    <source>
        <dbReference type="ARBA" id="ARBA00022840"/>
    </source>
</evidence>
<keyword evidence="11" id="KW-0812">Transmembrane</keyword>
<dbReference type="Gene3D" id="1.10.287.130">
    <property type="match status" value="1"/>
</dbReference>
<dbReference type="EMBL" id="QYUK01000011">
    <property type="protein sequence ID" value="RJF89094.1"/>
    <property type="molecule type" value="Genomic_DNA"/>
</dbReference>
<comment type="subcellular location">
    <subcellularLocation>
        <location evidence="2">Cell membrane</location>
        <topology evidence="2">Multi-pass membrane protein</topology>
    </subcellularLocation>
</comment>
<reference evidence="13 14" key="1">
    <citation type="submission" date="2018-09" db="EMBL/GenBank/DDBJ databases">
        <authorList>
            <person name="Zhu H."/>
        </authorList>
    </citation>
    <scope>NUCLEOTIDE SEQUENCE [LARGE SCALE GENOMIC DNA]</scope>
    <source>
        <strain evidence="13 14">K1W22B-8</strain>
    </source>
</reference>
<organism evidence="13 14">
    <name type="scientific">Oleomonas cavernae</name>
    <dbReference type="NCBI Taxonomy" id="2320859"/>
    <lineage>
        <taxon>Bacteria</taxon>
        <taxon>Pseudomonadati</taxon>
        <taxon>Pseudomonadota</taxon>
        <taxon>Alphaproteobacteria</taxon>
        <taxon>Acetobacterales</taxon>
        <taxon>Acetobacteraceae</taxon>
        <taxon>Oleomonas</taxon>
    </lineage>
</organism>
<keyword evidence="9" id="KW-0067">ATP-binding</keyword>
<feature type="transmembrane region" description="Helical" evidence="11">
    <location>
        <begin position="141"/>
        <end position="159"/>
    </location>
</feature>
<name>A0A418WGD6_9PROT</name>
<dbReference type="Pfam" id="PF02518">
    <property type="entry name" value="HATPase_c"/>
    <property type="match status" value="1"/>
</dbReference>
<protein>
    <recommendedName>
        <fullName evidence="3">histidine kinase</fullName>
        <ecNumber evidence="3">2.7.13.3</ecNumber>
    </recommendedName>
</protein>
<dbReference type="PROSITE" id="PS50109">
    <property type="entry name" value="HIS_KIN"/>
    <property type="match status" value="1"/>
</dbReference>
<evidence type="ECO:0000256" key="3">
    <source>
        <dbReference type="ARBA" id="ARBA00012438"/>
    </source>
</evidence>
<dbReference type="InterPro" id="IPR036890">
    <property type="entry name" value="HATPase_C_sf"/>
</dbReference>
<dbReference type="RefSeq" id="WP_119780301.1">
    <property type="nucleotide sequence ID" value="NZ_QYUK01000011.1"/>
</dbReference>
<evidence type="ECO:0000259" key="12">
    <source>
        <dbReference type="PROSITE" id="PS50109"/>
    </source>
</evidence>
<feature type="transmembrane region" description="Helical" evidence="11">
    <location>
        <begin position="35"/>
        <end position="55"/>
    </location>
</feature>
<keyword evidence="14" id="KW-1185">Reference proteome</keyword>
<evidence type="ECO:0000256" key="10">
    <source>
        <dbReference type="SAM" id="MobiDB-lite"/>
    </source>
</evidence>
<accession>A0A418WGD6</accession>
<dbReference type="PANTHER" id="PTHR44936:SF10">
    <property type="entry name" value="SENSOR PROTEIN RSTB"/>
    <property type="match status" value="1"/>
</dbReference>
<comment type="caution">
    <text evidence="13">The sequence shown here is derived from an EMBL/GenBank/DDBJ whole genome shotgun (WGS) entry which is preliminary data.</text>
</comment>
<dbReference type="SMART" id="SM00388">
    <property type="entry name" value="HisKA"/>
    <property type="match status" value="1"/>
</dbReference>
<dbReference type="GO" id="GO:0005886">
    <property type="term" value="C:plasma membrane"/>
    <property type="evidence" value="ECO:0007669"/>
    <property type="project" value="UniProtKB-SubCell"/>
</dbReference>
<feature type="transmembrane region" description="Helical" evidence="11">
    <location>
        <begin position="61"/>
        <end position="82"/>
    </location>
</feature>
<dbReference type="InterPro" id="IPR003661">
    <property type="entry name" value="HisK_dim/P_dom"/>
</dbReference>
<dbReference type="PRINTS" id="PR00344">
    <property type="entry name" value="BCTRLSENSOR"/>
</dbReference>
<dbReference type="Pfam" id="PF25323">
    <property type="entry name" value="6TM_PilS"/>
    <property type="match status" value="1"/>
</dbReference>
<dbReference type="NCBIfam" id="NF033792">
    <property type="entry name" value="ActS_PrrB_HisK"/>
    <property type="match status" value="1"/>
</dbReference>
<evidence type="ECO:0000313" key="14">
    <source>
        <dbReference type="Proteomes" id="UP000284605"/>
    </source>
</evidence>
<evidence type="ECO:0000256" key="8">
    <source>
        <dbReference type="ARBA" id="ARBA00022777"/>
    </source>
</evidence>
<dbReference type="AlphaFoldDB" id="A0A418WGD6"/>
<dbReference type="InterPro" id="IPR003594">
    <property type="entry name" value="HATPase_dom"/>
</dbReference>
<feature type="region of interest" description="Disordered" evidence="10">
    <location>
        <begin position="433"/>
        <end position="452"/>
    </location>
</feature>
<proteinExistence type="predicted"/>
<dbReference type="GO" id="GO:0000155">
    <property type="term" value="F:phosphorelay sensor kinase activity"/>
    <property type="evidence" value="ECO:0007669"/>
    <property type="project" value="InterPro"/>
</dbReference>
<dbReference type="EC" id="2.7.13.3" evidence="3"/>
<keyword evidence="5" id="KW-0597">Phosphoprotein</keyword>
<keyword evidence="8 13" id="KW-0418">Kinase</keyword>
<keyword evidence="11" id="KW-1133">Transmembrane helix</keyword>
<keyword evidence="4" id="KW-1003">Cell membrane</keyword>
<dbReference type="SUPFAM" id="SSF47384">
    <property type="entry name" value="Homodimeric domain of signal transducing histidine kinase"/>
    <property type="match status" value="1"/>
</dbReference>
<evidence type="ECO:0000313" key="13">
    <source>
        <dbReference type="EMBL" id="RJF89094.1"/>
    </source>
</evidence>
<dbReference type="InterPro" id="IPR036097">
    <property type="entry name" value="HisK_dim/P_sf"/>
</dbReference>
<evidence type="ECO:0000256" key="6">
    <source>
        <dbReference type="ARBA" id="ARBA00022679"/>
    </source>
</evidence>
<dbReference type="Gene3D" id="3.30.565.10">
    <property type="entry name" value="Histidine kinase-like ATPase, C-terminal domain"/>
    <property type="match status" value="1"/>
</dbReference>
<dbReference type="InterPro" id="IPR004358">
    <property type="entry name" value="Sig_transdc_His_kin-like_C"/>
</dbReference>
<evidence type="ECO:0000256" key="11">
    <source>
        <dbReference type="SAM" id="Phobius"/>
    </source>
</evidence>
<dbReference type="InterPro" id="IPR005467">
    <property type="entry name" value="His_kinase_dom"/>
</dbReference>
<dbReference type="Proteomes" id="UP000284605">
    <property type="component" value="Unassembled WGS sequence"/>
</dbReference>
<comment type="catalytic activity">
    <reaction evidence="1">
        <text>ATP + protein L-histidine = ADP + protein N-phospho-L-histidine.</text>
        <dbReference type="EC" id="2.7.13.3"/>
    </reaction>
</comment>
<keyword evidence="11" id="KW-0472">Membrane</keyword>
<keyword evidence="6" id="KW-0808">Transferase</keyword>
<evidence type="ECO:0000256" key="2">
    <source>
        <dbReference type="ARBA" id="ARBA00004651"/>
    </source>
</evidence>
<evidence type="ECO:0000256" key="4">
    <source>
        <dbReference type="ARBA" id="ARBA00022475"/>
    </source>
</evidence>
<feature type="domain" description="Histidine kinase" evidence="12">
    <location>
        <begin position="227"/>
        <end position="430"/>
    </location>
</feature>
<gene>
    <name evidence="13" type="ORF">D3874_20690</name>
</gene>
<evidence type="ECO:0000256" key="5">
    <source>
        <dbReference type="ARBA" id="ARBA00022553"/>
    </source>
</evidence>
<dbReference type="PANTHER" id="PTHR44936">
    <property type="entry name" value="SENSOR PROTEIN CREC"/>
    <property type="match status" value="1"/>
</dbReference>